<feature type="transmembrane region" description="Helical" evidence="1">
    <location>
        <begin position="32"/>
        <end position="55"/>
    </location>
</feature>
<protein>
    <submittedName>
        <fullName evidence="2">YesL family protein</fullName>
    </submittedName>
</protein>
<dbReference type="InterPro" id="IPR006938">
    <property type="entry name" value="DUF624"/>
</dbReference>
<keyword evidence="1" id="KW-0472">Membrane</keyword>
<organism evidence="2 3">
    <name type="scientific">Candidatus Blautia pullistercoris</name>
    <dbReference type="NCBI Taxonomy" id="2838499"/>
    <lineage>
        <taxon>Bacteria</taxon>
        <taxon>Bacillati</taxon>
        <taxon>Bacillota</taxon>
        <taxon>Clostridia</taxon>
        <taxon>Lachnospirales</taxon>
        <taxon>Lachnospiraceae</taxon>
        <taxon>Blautia</taxon>
    </lineage>
</organism>
<dbReference type="Proteomes" id="UP000824230">
    <property type="component" value="Unassembled WGS sequence"/>
</dbReference>
<proteinExistence type="predicted"/>
<evidence type="ECO:0000313" key="3">
    <source>
        <dbReference type="Proteomes" id="UP000824230"/>
    </source>
</evidence>
<feature type="transmembrane region" description="Helical" evidence="1">
    <location>
        <begin position="109"/>
        <end position="133"/>
    </location>
</feature>
<accession>A0A9D2ANR0</accession>
<gene>
    <name evidence="2" type="ORF">H9738_13865</name>
</gene>
<evidence type="ECO:0000313" key="2">
    <source>
        <dbReference type="EMBL" id="HIX38931.1"/>
    </source>
</evidence>
<keyword evidence="1" id="KW-0812">Transmembrane</keyword>
<feature type="transmembrane region" description="Helical" evidence="1">
    <location>
        <begin position="76"/>
        <end position="97"/>
    </location>
</feature>
<dbReference type="Pfam" id="PF04854">
    <property type="entry name" value="DUF624"/>
    <property type="match status" value="1"/>
</dbReference>
<feature type="transmembrane region" description="Helical" evidence="1">
    <location>
        <begin position="145"/>
        <end position="168"/>
    </location>
</feature>
<sequence length="224" mass="25495">MGKKKTQRNIFGFDGSFINICDKIFDVMALGFLWMLCSIPIVTIGASTSALYYAMVKCVKNGNGYIAREFFHSFRLNLLSGCFIWILVVAATFAMHLNIGILMKETDSYVGLFFICVYALTSIWILAFACYVFPALARFDMSSGWLIKLAMYMTVRYFGTTLALLLVLACTGAIIWRFPILVIFAPGPVIFLMSEFLERVLKKHEPDRQETGEYEAERIQEQEK</sequence>
<feature type="transmembrane region" description="Helical" evidence="1">
    <location>
        <begin position="174"/>
        <end position="193"/>
    </location>
</feature>
<dbReference type="EMBL" id="DXFG01000320">
    <property type="protein sequence ID" value="HIX38931.1"/>
    <property type="molecule type" value="Genomic_DNA"/>
</dbReference>
<comment type="caution">
    <text evidence="2">The sequence shown here is derived from an EMBL/GenBank/DDBJ whole genome shotgun (WGS) entry which is preliminary data.</text>
</comment>
<dbReference type="AlphaFoldDB" id="A0A9D2ANR0"/>
<reference evidence="2" key="1">
    <citation type="journal article" date="2021" name="PeerJ">
        <title>Extensive microbial diversity within the chicken gut microbiome revealed by metagenomics and culture.</title>
        <authorList>
            <person name="Gilroy R."/>
            <person name="Ravi A."/>
            <person name="Getino M."/>
            <person name="Pursley I."/>
            <person name="Horton D.L."/>
            <person name="Alikhan N.F."/>
            <person name="Baker D."/>
            <person name="Gharbi K."/>
            <person name="Hall N."/>
            <person name="Watson M."/>
            <person name="Adriaenssens E.M."/>
            <person name="Foster-Nyarko E."/>
            <person name="Jarju S."/>
            <person name="Secka A."/>
            <person name="Antonio M."/>
            <person name="Oren A."/>
            <person name="Chaudhuri R.R."/>
            <person name="La Ragione R."/>
            <person name="Hildebrand F."/>
            <person name="Pallen M.J."/>
        </authorList>
    </citation>
    <scope>NUCLEOTIDE SEQUENCE</scope>
    <source>
        <strain evidence="2">ChiHjej12B11-1927</strain>
    </source>
</reference>
<name>A0A9D2ANR0_9FIRM</name>
<reference evidence="2" key="2">
    <citation type="submission" date="2021-04" db="EMBL/GenBank/DDBJ databases">
        <authorList>
            <person name="Gilroy R."/>
        </authorList>
    </citation>
    <scope>NUCLEOTIDE SEQUENCE</scope>
    <source>
        <strain evidence="2">ChiHjej12B11-1927</strain>
    </source>
</reference>
<keyword evidence="1" id="KW-1133">Transmembrane helix</keyword>
<evidence type="ECO:0000256" key="1">
    <source>
        <dbReference type="SAM" id="Phobius"/>
    </source>
</evidence>